<sequence>MDILLRPFRAPPRTGTDWFLAGVTSSFPDIGPDDSQVQPQLCGPHGSGAQPGCKVFHVPKTDTSQRTELAIPAHADDITQDLTDQVLVFQYRGRFHAIDHQCPHSSFPLSQGTPFDIEDFGVVLSAGLTCPKHNWSFDLFSGRADRGNYRLRVWEVQLRESKGMPASEKEVWVRRRPRMG</sequence>
<dbReference type="SUPFAM" id="SSF50022">
    <property type="entry name" value="ISP domain"/>
    <property type="match status" value="1"/>
</dbReference>
<dbReference type="GO" id="GO:0051537">
    <property type="term" value="F:2 iron, 2 sulfur cluster binding"/>
    <property type="evidence" value="ECO:0007669"/>
    <property type="project" value="UniProtKB-KW"/>
</dbReference>
<feature type="domain" description="Rieske" evidence="6">
    <location>
        <begin position="70"/>
        <end position="165"/>
    </location>
</feature>
<evidence type="ECO:0000313" key="7">
    <source>
        <dbReference type="EMBL" id="KAK4133955.1"/>
    </source>
</evidence>
<reference evidence="7" key="1">
    <citation type="journal article" date="2023" name="Mol. Phylogenet. Evol.">
        <title>Genome-scale phylogeny and comparative genomics of the fungal order Sordariales.</title>
        <authorList>
            <person name="Hensen N."/>
            <person name="Bonometti L."/>
            <person name="Westerberg I."/>
            <person name="Brannstrom I.O."/>
            <person name="Guillou S."/>
            <person name="Cros-Aarteil S."/>
            <person name="Calhoun S."/>
            <person name="Haridas S."/>
            <person name="Kuo A."/>
            <person name="Mondo S."/>
            <person name="Pangilinan J."/>
            <person name="Riley R."/>
            <person name="LaButti K."/>
            <person name="Andreopoulos B."/>
            <person name="Lipzen A."/>
            <person name="Chen C."/>
            <person name="Yan M."/>
            <person name="Daum C."/>
            <person name="Ng V."/>
            <person name="Clum A."/>
            <person name="Steindorff A."/>
            <person name="Ohm R.A."/>
            <person name="Martin F."/>
            <person name="Silar P."/>
            <person name="Natvig D.O."/>
            <person name="Lalanne C."/>
            <person name="Gautier V."/>
            <person name="Ament-Velasquez S.L."/>
            <person name="Kruys A."/>
            <person name="Hutchinson M.I."/>
            <person name="Powell A.J."/>
            <person name="Barry K."/>
            <person name="Miller A.N."/>
            <person name="Grigoriev I.V."/>
            <person name="Debuchy R."/>
            <person name="Gladieux P."/>
            <person name="Hiltunen Thoren M."/>
            <person name="Johannesson H."/>
        </authorList>
    </citation>
    <scope>NUCLEOTIDE SEQUENCE</scope>
    <source>
        <strain evidence="7">CBS 123565</strain>
    </source>
</reference>
<evidence type="ECO:0000256" key="5">
    <source>
        <dbReference type="ARBA" id="ARBA00034078"/>
    </source>
</evidence>
<comment type="cofactor">
    <cofactor evidence="5">
        <name>[2Fe-2S] cluster</name>
        <dbReference type="ChEBI" id="CHEBI:190135"/>
    </cofactor>
</comment>
<dbReference type="PROSITE" id="PS51296">
    <property type="entry name" value="RIESKE"/>
    <property type="match status" value="1"/>
</dbReference>
<dbReference type="EMBL" id="MU853410">
    <property type="protein sequence ID" value="KAK4133955.1"/>
    <property type="molecule type" value="Genomic_DNA"/>
</dbReference>
<dbReference type="PANTHER" id="PTHR21496:SF0">
    <property type="entry name" value="RIESKE DOMAIN-CONTAINING PROTEIN"/>
    <property type="match status" value="1"/>
</dbReference>
<keyword evidence="2" id="KW-0479">Metal-binding</keyword>
<name>A0AAN6ZCG0_9PEZI</name>
<keyword evidence="1" id="KW-0001">2Fe-2S</keyword>
<proteinExistence type="predicted"/>
<accession>A0AAN6ZCG0</accession>
<dbReference type="Pfam" id="PF00355">
    <property type="entry name" value="Rieske"/>
    <property type="match status" value="1"/>
</dbReference>
<dbReference type="Proteomes" id="UP001304895">
    <property type="component" value="Unassembled WGS sequence"/>
</dbReference>
<reference evidence="7" key="2">
    <citation type="submission" date="2023-05" db="EMBL/GenBank/DDBJ databases">
        <authorList>
            <consortium name="Lawrence Berkeley National Laboratory"/>
            <person name="Steindorff A."/>
            <person name="Hensen N."/>
            <person name="Bonometti L."/>
            <person name="Westerberg I."/>
            <person name="Brannstrom I.O."/>
            <person name="Guillou S."/>
            <person name="Cros-Aarteil S."/>
            <person name="Calhoun S."/>
            <person name="Haridas S."/>
            <person name="Kuo A."/>
            <person name="Mondo S."/>
            <person name="Pangilinan J."/>
            <person name="Riley R."/>
            <person name="Labutti K."/>
            <person name="Andreopoulos B."/>
            <person name="Lipzen A."/>
            <person name="Chen C."/>
            <person name="Yanf M."/>
            <person name="Daum C."/>
            <person name="Ng V."/>
            <person name="Clum A."/>
            <person name="Ohm R."/>
            <person name="Martin F."/>
            <person name="Silar P."/>
            <person name="Natvig D."/>
            <person name="Lalanne C."/>
            <person name="Gautier V."/>
            <person name="Ament-Velasquez S.L."/>
            <person name="Kruys A."/>
            <person name="Hutchinson M.I."/>
            <person name="Powell A.J."/>
            <person name="Barry K."/>
            <person name="Miller A.N."/>
            <person name="Grigoriev I.V."/>
            <person name="Debuchy R."/>
            <person name="Gladieux P."/>
            <person name="Thoren M.H."/>
            <person name="Johannesson H."/>
        </authorList>
    </citation>
    <scope>NUCLEOTIDE SEQUENCE</scope>
    <source>
        <strain evidence="7">CBS 123565</strain>
    </source>
</reference>
<evidence type="ECO:0000256" key="2">
    <source>
        <dbReference type="ARBA" id="ARBA00022723"/>
    </source>
</evidence>
<dbReference type="GO" id="GO:0046872">
    <property type="term" value="F:metal ion binding"/>
    <property type="evidence" value="ECO:0007669"/>
    <property type="project" value="UniProtKB-KW"/>
</dbReference>
<evidence type="ECO:0000313" key="8">
    <source>
        <dbReference type="Proteomes" id="UP001304895"/>
    </source>
</evidence>
<organism evidence="7 8">
    <name type="scientific">Trichocladium antarcticum</name>
    <dbReference type="NCBI Taxonomy" id="1450529"/>
    <lineage>
        <taxon>Eukaryota</taxon>
        <taxon>Fungi</taxon>
        <taxon>Dikarya</taxon>
        <taxon>Ascomycota</taxon>
        <taxon>Pezizomycotina</taxon>
        <taxon>Sordariomycetes</taxon>
        <taxon>Sordariomycetidae</taxon>
        <taxon>Sordariales</taxon>
        <taxon>Chaetomiaceae</taxon>
        <taxon>Trichocladium</taxon>
    </lineage>
</organism>
<protein>
    <recommendedName>
        <fullName evidence="6">Rieske domain-containing protein</fullName>
    </recommendedName>
</protein>
<keyword evidence="4" id="KW-0411">Iron-sulfur</keyword>
<evidence type="ECO:0000256" key="1">
    <source>
        <dbReference type="ARBA" id="ARBA00022714"/>
    </source>
</evidence>
<keyword evidence="3" id="KW-0408">Iron</keyword>
<evidence type="ECO:0000256" key="3">
    <source>
        <dbReference type="ARBA" id="ARBA00023004"/>
    </source>
</evidence>
<dbReference type="Gene3D" id="2.102.10.10">
    <property type="entry name" value="Rieske [2Fe-2S] iron-sulphur domain"/>
    <property type="match status" value="1"/>
</dbReference>
<dbReference type="PANTHER" id="PTHR21496">
    <property type="entry name" value="FERREDOXIN-RELATED"/>
    <property type="match status" value="1"/>
</dbReference>
<dbReference type="InterPro" id="IPR017941">
    <property type="entry name" value="Rieske_2Fe-2S"/>
</dbReference>
<dbReference type="InterPro" id="IPR036922">
    <property type="entry name" value="Rieske_2Fe-2S_sf"/>
</dbReference>
<evidence type="ECO:0000256" key="4">
    <source>
        <dbReference type="ARBA" id="ARBA00023014"/>
    </source>
</evidence>
<keyword evidence="8" id="KW-1185">Reference proteome</keyword>
<comment type="caution">
    <text evidence="7">The sequence shown here is derived from an EMBL/GenBank/DDBJ whole genome shotgun (WGS) entry which is preliminary data.</text>
</comment>
<dbReference type="AlphaFoldDB" id="A0AAN6ZCG0"/>
<gene>
    <name evidence="7" type="ORF">BT67DRAFT_422653</name>
</gene>
<evidence type="ECO:0000259" key="6">
    <source>
        <dbReference type="PROSITE" id="PS51296"/>
    </source>
</evidence>